<accession>A0AAD0PA94</accession>
<name>A0AAD0PA94_PSEPU</name>
<dbReference type="Proteomes" id="UP000251617">
    <property type="component" value="Chromosome"/>
</dbReference>
<reference evidence="1 2" key="1">
    <citation type="submission" date="2018-06" db="EMBL/GenBank/DDBJ databases">
        <title>The genome of Pseudomonas putida NX-1, a lignin degrader.</title>
        <authorList>
            <person name="Xu Z."/>
        </authorList>
    </citation>
    <scope>NUCLEOTIDE SEQUENCE [LARGE SCALE GENOMIC DNA]</scope>
    <source>
        <strain evidence="1 2">NX-1</strain>
    </source>
</reference>
<dbReference type="AlphaFoldDB" id="A0AAD0PA94"/>
<organism evidence="1 2">
    <name type="scientific">Pseudomonas putida</name>
    <name type="common">Arthrobacter siderocapsulatus</name>
    <dbReference type="NCBI Taxonomy" id="303"/>
    <lineage>
        <taxon>Bacteria</taxon>
        <taxon>Pseudomonadati</taxon>
        <taxon>Pseudomonadota</taxon>
        <taxon>Gammaproteobacteria</taxon>
        <taxon>Pseudomonadales</taxon>
        <taxon>Pseudomonadaceae</taxon>
        <taxon>Pseudomonas</taxon>
    </lineage>
</organism>
<evidence type="ECO:0000313" key="2">
    <source>
        <dbReference type="Proteomes" id="UP000251617"/>
    </source>
</evidence>
<sequence>MVTFPHCGVGNVRKAGWIGDELFHGMTPIVKNRNCHSLVLTGLGGSRTRGENPATIGEPVRTNLPAHGCHSRADAIVIRVLTPCRLDDPAKLSLTHFHDN</sequence>
<proteinExistence type="predicted"/>
<dbReference type="EMBL" id="CP030750">
    <property type="protein sequence ID" value="AXA24049.1"/>
    <property type="molecule type" value="Genomic_DNA"/>
</dbReference>
<protein>
    <submittedName>
        <fullName evidence="1">Uncharacterized protein</fullName>
    </submittedName>
</protein>
<gene>
    <name evidence="1" type="ORF">C1S65_07920</name>
</gene>
<evidence type="ECO:0000313" key="1">
    <source>
        <dbReference type="EMBL" id="AXA24049.1"/>
    </source>
</evidence>